<evidence type="ECO:0000313" key="1">
    <source>
        <dbReference type="EMBL" id="PZX07408.1"/>
    </source>
</evidence>
<dbReference type="AlphaFoldDB" id="A0A2W7MLQ6"/>
<proteinExistence type="predicted"/>
<sequence>MTKPKIISITYSEEIPEESAIMLYRTIEKLIIESLPSDPHLIGLFLTGSLDEFKKQ</sequence>
<organism evidence="1 2">
    <name type="scientific">Psychrobacillus insolitus</name>
    <dbReference type="NCBI Taxonomy" id="1461"/>
    <lineage>
        <taxon>Bacteria</taxon>
        <taxon>Bacillati</taxon>
        <taxon>Bacillota</taxon>
        <taxon>Bacilli</taxon>
        <taxon>Bacillales</taxon>
        <taxon>Bacillaceae</taxon>
        <taxon>Psychrobacillus</taxon>
    </lineage>
</organism>
<dbReference type="Proteomes" id="UP000248646">
    <property type="component" value="Unassembled WGS sequence"/>
</dbReference>
<reference evidence="1 2" key="1">
    <citation type="submission" date="2018-06" db="EMBL/GenBank/DDBJ databases">
        <title>Genomic Encyclopedia of Type Strains, Phase IV (KMG-IV): sequencing the most valuable type-strain genomes for metagenomic binning, comparative biology and taxonomic classification.</title>
        <authorList>
            <person name="Goeker M."/>
        </authorList>
    </citation>
    <scope>NUCLEOTIDE SEQUENCE [LARGE SCALE GENOMIC DNA]</scope>
    <source>
        <strain evidence="1 2">DSM 5</strain>
    </source>
</reference>
<gene>
    <name evidence="1" type="ORF">C7437_101521</name>
</gene>
<protein>
    <submittedName>
        <fullName evidence="1">Uncharacterized protein</fullName>
    </submittedName>
</protein>
<name>A0A2W7MLQ6_9BACI</name>
<dbReference type="RefSeq" id="WP_170122297.1">
    <property type="nucleotide sequence ID" value="NZ_QKZI01000001.1"/>
</dbReference>
<comment type="caution">
    <text evidence="1">The sequence shown here is derived from an EMBL/GenBank/DDBJ whole genome shotgun (WGS) entry which is preliminary data.</text>
</comment>
<evidence type="ECO:0000313" key="2">
    <source>
        <dbReference type="Proteomes" id="UP000248646"/>
    </source>
</evidence>
<dbReference type="EMBL" id="QKZI01000001">
    <property type="protein sequence ID" value="PZX07408.1"/>
    <property type="molecule type" value="Genomic_DNA"/>
</dbReference>
<keyword evidence="2" id="KW-1185">Reference proteome</keyword>
<accession>A0A2W7MLQ6</accession>